<dbReference type="PANTHER" id="PTHR31900">
    <property type="entry name" value="F-BOX/RNI SUPERFAMILY PROTEIN-RELATED"/>
    <property type="match status" value="1"/>
</dbReference>
<gene>
    <name evidence="2" type="ORF">RchiOBHm_Chr7g0214121</name>
</gene>
<evidence type="ECO:0000313" key="2">
    <source>
        <dbReference type="EMBL" id="PRQ19162.1"/>
    </source>
</evidence>
<dbReference type="Gramene" id="PRQ19162">
    <property type="protein sequence ID" value="PRQ19162"/>
    <property type="gene ID" value="RchiOBHm_Chr7g0214121"/>
</dbReference>
<dbReference type="InterPro" id="IPR036047">
    <property type="entry name" value="F-box-like_dom_sf"/>
</dbReference>
<accession>A0A2P6PB71</accession>
<dbReference type="AlphaFoldDB" id="A0A2P6PB71"/>
<dbReference type="OMA" id="TINDCWE"/>
<dbReference type="SUPFAM" id="SSF81383">
    <property type="entry name" value="F-box domain"/>
    <property type="match status" value="1"/>
</dbReference>
<dbReference type="EMBL" id="PDCK01000045">
    <property type="protein sequence ID" value="PRQ19162.1"/>
    <property type="molecule type" value="Genomic_DNA"/>
</dbReference>
<dbReference type="InterPro" id="IPR050232">
    <property type="entry name" value="FBL13/AtMIF1-like"/>
</dbReference>
<dbReference type="Proteomes" id="UP000238479">
    <property type="component" value="Chromosome 7"/>
</dbReference>
<reference evidence="2 3" key="1">
    <citation type="journal article" date="2018" name="Nat. Genet.">
        <title>The Rosa genome provides new insights in the design of modern roses.</title>
        <authorList>
            <person name="Bendahmane M."/>
        </authorList>
    </citation>
    <scope>NUCLEOTIDE SEQUENCE [LARGE SCALE GENOMIC DNA]</scope>
    <source>
        <strain evidence="3">cv. Old Blush</strain>
    </source>
</reference>
<dbReference type="PANTHER" id="PTHR31900:SF34">
    <property type="entry name" value="EMB|CAB62440.1-RELATED"/>
    <property type="match status" value="1"/>
</dbReference>
<feature type="domain" description="FBD" evidence="1">
    <location>
        <begin position="319"/>
        <end position="356"/>
    </location>
</feature>
<name>A0A2P6PB71_ROSCH</name>
<keyword evidence="3" id="KW-1185">Reference proteome</keyword>
<dbReference type="STRING" id="74649.A0A2P6PB71"/>
<organism evidence="2 3">
    <name type="scientific">Rosa chinensis</name>
    <name type="common">China rose</name>
    <dbReference type="NCBI Taxonomy" id="74649"/>
    <lineage>
        <taxon>Eukaryota</taxon>
        <taxon>Viridiplantae</taxon>
        <taxon>Streptophyta</taxon>
        <taxon>Embryophyta</taxon>
        <taxon>Tracheophyta</taxon>
        <taxon>Spermatophyta</taxon>
        <taxon>Magnoliopsida</taxon>
        <taxon>eudicotyledons</taxon>
        <taxon>Gunneridae</taxon>
        <taxon>Pentapetalae</taxon>
        <taxon>rosids</taxon>
        <taxon>fabids</taxon>
        <taxon>Rosales</taxon>
        <taxon>Rosaceae</taxon>
        <taxon>Rosoideae</taxon>
        <taxon>Rosoideae incertae sedis</taxon>
        <taxon>Rosa</taxon>
    </lineage>
</organism>
<sequence>MGLISHLPDNVLVTIVSFLAFREAARTLVLARRWQNIWRQTRNIEFNELFFSYIGKDEDDARRIAFVNFLQNWINNYQPTVLDRVCVTFSRPGNFPVLVEECIRFAITSEVKALGLDFSDPSWGDDVLLGNSPERSFVLPQVVYQHGVLESLTLLFLQVQCGRDNFSSLEASFTCCQLLERLSLKNCWNTTGLQIGGKNLRLRSLVVDKFIMSENPWIEIEASNLKYFKYSGTMAVFDIRAGELEEVYLEFGLESEGDEAMGDRHYQLLHQLPVRMLTVCQYMLQALVIQIVPQRSVELAEGEPDDVDDVWTPNSPDYHCVSQTLKVVQLRGYKETRHEVSFLKYLFFHGHVLGQLHILIAEELRNQRSVAENRRLVMKTFQGLRRASDNLSINLYGR</sequence>
<proteinExistence type="predicted"/>
<protein>
    <submittedName>
        <fullName evidence="2">Putative F-box domain, FBD domain, leucine-rich repeat domain, L domain-containing protein</fullName>
    </submittedName>
</protein>
<evidence type="ECO:0000259" key="1">
    <source>
        <dbReference type="Pfam" id="PF08387"/>
    </source>
</evidence>
<dbReference type="InterPro" id="IPR006566">
    <property type="entry name" value="FBD"/>
</dbReference>
<dbReference type="CDD" id="cd22160">
    <property type="entry name" value="F-box_AtFBL13-like"/>
    <property type="match status" value="1"/>
</dbReference>
<dbReference type="InterPro" id="IPR053781">
    <property type="entry name" value="F-box_AtFBL13-like"/>
</dbReference>
<dbReference type="Pfam" id="PF08387">
    <property type="entry name" value="FBD"/>
    <property type="match status" value="1"/>
</dbReference>
<comment type="caution">
    <text evidence="2">The sequence shown here is derived from an EMBL/GenBank/DDBJ whole genome shotgun (WGS) entry which is preliminary data.</text>
</comment>
<evidence type="ECO:0000313" key="3">
    <source>
        <dbReference type="Proteomes" id="UP000238479"/>
    </source>
</evidence>